<feature type="transmembrane region" description="Helical" evidence="1">
    <location>
        <begin position="115"/>
        <end position="137"/>
    </location>
</feature>
<accession>A0A4Z1R221</accession>
<feature type="transmembrane region" description="Helical" evidence="1">
    <location>
        <begin position="7"/>
        <end position="28"/>
    </location>
</feature>
<dbReference type="EMBL" id="SPUH01000001">
    <property type="protein sequence ID" value="TKS53572.1"/>
    <property type="molecule type" value="Genomic_DNA"/>
</dbReference>
<protein>
    <submittedName>
        <fullName evidence="2">DUF998 domain-containing protein</fullName>
    </submittedName>
</protein>
<keyword evidence="3" id="KW-1185">Reference proteome</keyword>
<dbReference type="InterPro" id="IPR009339">
    <property type="entry name" value="DUF998"/>
</dbReference>
<reference evidence="2 3" key="1">
    <citation type="submission" date="2019-01" db="EMBL/GenBank/DDBJ databases">
        <authorList>
            <person name="Zhang S."/>
        </authorList>
    </citation>
    <scope>NUCLEOTIDE SEQUENCE [LARGE SCALE GENOMIC DNA]</scope>
    <source>
        <strain evidence="2 3">1626</strain>
    </source>
</reference>
<dbReference type="AlphaFoldDB" id="A0A4Z1R221"/>
<feature type="transmembrane region" description="Helical" evidence="1">
    <location>
        <begin position="48"/>
        <end position="72"/>
    </location>
</feature>
<keyword evidence="1" id="KW-1133">Transmembrane helix</keyword>
<comment type="caution">
    <text evidence="2">The sequence shown here is derived from an EMBL/GenBank/DDBJ whole genome shotgun (WGS) entry which is preliminary data.</text>
</comment>
<dbReference type="Pfam" id="PF06197">
    <property type="entry name" value="DUF998"/>
    <property type="match status" value="1"/>
</dbReference>
<feature type="transmembrane region" description="Helical" evidence="1">
    <location>
        <begin position="182"/>
        <end position="200"/>
    </location>
</feature>
<evidence type="ECO:0000313" key="2">
    <source>
        <dbReference type="EMBL" id="TKS53572.1"/>
    </source>
</evidence>
<evidence type="ECO:0000256" key="1">
    <source>
        <dbReference type="SAM" id="Phobius"/>
    </source>
</evidence>
<feature type="transmembrane region" description="Helical" evidence="1">
    <location>
        <begin position="149"/>
        <end position="170"/>
    </location>
</feature>
<organism evidence="2 3">
    <name type="scientific">Luteimonas yindakuii</name>
    <dbReference type="NCBI Taxonomy" id="2565782"/>
    <lineage>
        <taxon>Bacteria</taxon>
        <taxon>Pseudomonadati</taxon>
        <taxon>Pseudomonadota</taxon>
        <taxon>Gammaproteobacteria</taxon>
        <taxon>Lysobacterales</taxon>
        <taxon>Lysobacteraceae</taxon>
        <taxon>Luteimonas</taxon>
    </lineage>
</organism>
<evidence type="ECO:0000313" key="3">
    <source>
        <dbReference type="Proteomes" id="UP000298681"/>
    </source>
</evidence>
<sequence length="216" mass="23253">MTRTRAYLLLGPVAFVWFFAWILLLDLLRPEYTSAHKAVSELGAIGAPHMWAMNLFGFIATGVMLMLAARGYRAVIPQRSRFPAAMLWLTGLLFALTAVPIAMAPDGDPDRSAPITQVHLLISQLGLLPWLIALLVLMTRFGDRAHRPLALISLLTVVAFIGVIVLYAAGVGATTPGLMQRLWFAVVLGWFAAAGLWLAVGQGAGARHAVVGEGRG</sequence>
<dbReference type="RefSeq" id="WP_134672958.1">
    <property type="nucleotide sequence ID" value="NZ_SPUH01000001.1"/>
</dbReference>
<dbReference type="Proteomes" id="UP000298681">
    <property type="component" value="Unassembled WGS sequence"/>
</dbReference>
<feature type="transmembrane region" description="Helical" evidence="1">
    <location>
        <begin position="84"/>
        <end position="103"/>
    </location>
</feature>
<name>A0A4Z1R221_9GAMM</name>
<keyword evidence="1" id="KW-0812">Transmembrane</keyword>
<keyword evidence="1" id="KW-0472">Membrane</keyword>
<gene>
    <name evidence="2" type="ORF">E4582_01455</name>
</gene>
<proteinExistence type="predicted"/>